<reference evidence="1 2" key="1">
    <citation type="submission" date="2021-06" db="EMBL/GenBank/DDBJ databases">
        <authorList>
            <person name="Palmer J.M."/>
        </authorList>
    </citation>
    <scope>NUCLEOTIDE SEQUENCE [LARGE SCALE GENOMIC DNA]</scope>
    <source>
        <strain evidence="1 2">AS_MEX2019</strain>
        <tissue evidence="1">Muscle</tissue>
    </source>
</reference>
<name>A0ABV0Y0F4_9TELE</name>
<comment type="caution">
    <text evidence="1">The sequence shown here is derived from an EMBL/GenBank/DDBJ whole genome shotgun (WGS) entry which is preliminary data.</text>
</comment>
<protein>
    <recommendedName>
        <fullName evidence="3">Secreted protein</fullName>
    </recommendedName>
</protein>
<sequence length="118" mass="13122">MSFGLRLPRLVGALDLPLFGSCFQCLYLDILLSCTRLKWGQRPMMLRNGEGHGQPRPALSSIPPESHCGCTTMTGTLSAPPCRDPSWLQSTSTTKWRFRLLQPCHCHPFLACSARAAY</sequence>
<keyword evidence="2" id="KW-1185">Reference proteome</keyword>
<evidence type="ECO:0000313" key="2">
    <source>
        <dbReference type="Proteomes" id="UP001469553"/>
    </source>
</evidence>
<dbReference type="Proteomes" id="UP001469553">
    <property type="component" value="Unassembled WGS sequence"/>
</dbReference>
<proteinExistence type="predicted"/>
<organism evidence="1 2">
    <name type="scientific">Ameca splendens</name>
    <dbReference type="NCBI Taxonomy" id="208324"/>
    <lineage>
        <taxon>Eukaryota</taxon>
        <taxon>Metazoa</taxon>
        <taxon>Chordata</taxon>
        <taxon>Craniata</taxon>
        <taxon>Vertebrata</taxon>
        <taxon>Euteleostomi</taxon>
        <taxon>Actinopterygii</taxon>
        <taxon>Neopterygii</taxon>
        <taxon>Teleostei</taxon>
        <taxon>Neoteleostei</taxon>
        <taxon>Acanthomorphata</taxon>
        <taxon>Ovalentaria</taxon>
        <taxon>Atherinomorphae</taxon>
        <taxon>Cyprinodontiformes</taxon>
        <taxon>Goodeidae</taxon>
        <taxon>Ameca</taxon>
    </lineage>
</organism>
<accession>A0ABV0Y0F4</accession>
<evidence type="ECO:0000313" key="1">
    <source>
        <dbReference type="EMBL" id="MEQ2287119.1"/>
    </source>
</evidence>
<dbReference type="EMBL" id="JAHRIP010019324">
    <property type="protein sequence ID" value="MEQ2287119.1"/>
    <property type="molecule type" value="Genomic_DNA"/>
</dbReference>
<gene>
    <name evidence="1" type="ORF">AMECASPLE_009267</name>
</gene>
<evidence type="ECO:0008006" key="3">
    <source>
        <dbReference type="Google" id="ProtNLM"/>
    </source>
</evidence>